<reference evidence="7 8" key="1">
    <citation type="submission" date="2017-05" db="EMBL/GenBank/DDBJ databases">
        <authorList>
            <person name="Varghese N."/>
            <person name="Submissions S."/>
        </authorList>
    </citation>
    <scope>NUCLEOTIDE SEQUENCE [LARGE SCALE GENOMIC DNA]</scope>
    <source>
        <strain evidence="7 8">DSM 26001</strain>
    </source>
</reference>
<comment type="caution">
    <text evidence="7">The sequence shown here is derived from an EMBL/GenBank/DDBJ whole genome shotgun (WGS) entry which is preliminary data.</text>
</comment>
<evidence type="ECO:0000256" key="1">
    <source>
        <dbReference type="ARBA" id="ARBA00004141"/>
    </source>
</evidence>
<keyword evidence="8" id="KW-1185">Reference proteome</keyword>
<dbReference type="Pfam" id="PF05154">
    <property type="entry name" value="TM2"/>
    <property type="match status" value="1"/>
</dbReference>
<name>A0ABY1QC79_9BURK</name>
<feature type="domain" description="TM2" evidence="6">
    <location>
        <begin position="19"/>
        <end position="66"/>
    </location>
</feature>
<evidence type="ECO:0000256" key="5">
    <source>
        <dbReference type="SAM" id="Phobius"/>
    </source>
</evidence>
<keyword evidence="4 5" id="KW-0472">Membrane</keyword>
<evidence type="ECO:0000259" key="6">
    <source>
        <dbReference type="Pfam" id="PF05154"/>
    </source>
</evidence>
<dbReference type="EMBL" id="FXUL01000012">
    <property type="protein sequence ID" value="SMP67116.1"/>
    <property type="molecule type" value="Genomic_DNA"/>
</dbReference>
<feature type="transmembrane region" description="Helical" evidence="5">
    <location>
        <begin position="97"/>
        <end position="117"/>
    </location>
</feature>
<dbReference type="Proteomes" id="UP001158049">
    <property type="component" value="Unassembled WGS sequence"/>
</dbReference>
<protein>
    <submittedName>
        <fullName evidence="7">TM2 domain-containing protein</fullName>
    </submittedName>
</protein>
<evidence type="ECO:0000313" key="8">
    <source>
        <dbReference type="Proteomes" id="UP001158049"/>
    </source>
</evidence>
<evidence type="ECO:0000256" key="3">
    <source>
        <dbReference type="ARBA" id="ARBA00022989"/>
    </source>
</evidence>
<proteinExistence type="predicted"/>
<dbReference type="RefSeq" id="WP_283443302.1">
    <property type="nucleotide sequence ID" value="NZ_FXUL01000012.1"/>
</dbReference>
<gene>
    <name evidence="7" type="ORF">SAMN06295970_112105</name>
</gene>
<keyword evidence="3 5" id="KW-1133">Transmembrane helix</keyword>
<keyword evidence="2 5" id="KW-0812">Transmembrane</keyword>
<comment type="subcellular location">
    <subcellularLocation>
        <location evidence="1">Membrane</location>
        <topology evidence="1">Multi-pass membrane protein</topology>
    </subcellularLocation>
</comment>
<evidence type="ECO:0000256" key="4">
    <source>
        <dbReference type="ARBA" id="ARBA00023136"/>
    </source>
</evidence>
<feature type="transmembrane region" description="Helical" evidence="5">
    <location>
        <begin position="45"/>
        <end position="64"/>
    </location>
</feature>
<dbReference type="InterPro" id="IPR007829">
    <property type="entry name" value="TM2"/>
</dbReference>
<sequence length="119" mass="13374">MSEDIYLDKPTAVARAYRDQTRAVLLAALLGDLGLHHFYLRRPYLGLLSLAFCWTGIPGVLASLDAWRYAFMHAQAWAERHNGGRLGKPVPRWLRPALALMPIAILVAIFGMLYAGYDF</sequence>
<evidence type="ECO:0000256" key="2">
    <source>
        <dbReference type="ARBA" id="ARBA00022692"/>
    </source>
</evidence>
<accession>A0ABY1QC79</accession>
<organism evidence="7 8">
    <name type="scientific">Noviherbaspirillum suwonense</name>
    <dbReference type="NCBI Taxonomy" id="1224511"/>
    <lineage>
        <taxon>Bacteria</taxon>
        <taxon>Pseudomonadati</taxon>
        <taxon>Pseudomonadota</taxon>
        <taxon>Betaproteobacteria</taxon>
        <taxon>Burkholderiales</taxon>
        <taxon>Oxalobacteraceae</taxon>
        <taxon>Noviherbaspirillum</taxon>
    </lineage>
</organism>
<feature type="transmembrane region" description="Helical" evidence="5">
    <location>
        <begin position="21"/>
        <end position="39"/>
    </location>
</feature>
<evidence type="ECO:0000313" key="7">
    <source>
        <dbReference type="EMBL" id="SMP67116.1"/>
    </source>
</evidence>